<evidence type="ECO:0000256" key="1">
    <source>
        <dbReference type="ARBA" id="ARBA00007197"/>
    </source>
</evidence>
<keyword evidence="7" id="KW-1185">Reference proteome</keyword>
<reference evidence="6 7" key="1">
    <citation type="submission" date="2020-08" db="EMBL/GenBank/DDBJ databases">
        <authorList>
            <person name="Hejnol A."/>
        </authorList>
    </citation>
    <scope>NUCLEOTIDE SEQUENCE [LARGE SCALE GENOMIC DNA]</scope>
</reference>
<keyword evidence="2" id="KW-0689">Ribosomal protein</keyword>
<dbReference type="Proteomes" id="UP000549394">
    <property type="component" value="Unassembled WGS sequence"/>
</dbReference>
<dbReference type="FunFam" id="3.30.1390.10:FF:000001">
    <property type="entry name" value="50S ribosomal protein L7/L12"/>
    <property type="match status" value="1"/>
</dbReference>
<comment type="caution">
    <text evidence="6">The sequence shown here is derived from an EMBL/GenBank/DDBJ whole genome shotgun (WGS) entry which is preliminary data.</text>
</comment>
<gene>
    <name evidence="6" type="ORF">DGYR_LOCUS13385</name>
</gene>
<feature type="domain" description="Large ribosomal subunit protein bL12 C-terminal" evidence="4">
    <location>
        <begin position="107"/>
        <end position="174"/>
    </location>
</feature>
<dbReference type="GO" id="GO:0003735">
    <property type="term" value="F:structural constituent of ribosome"/>
    <property type="evidence" value="ECO:0007669"/>
    <property type="project" value="InterPro"/>
</dbReference>
<sequence length="175" mass="19469">MLFRVPITQLYRLSIRRSLNSLASKRLCSTLSAPHIDGTEKKFPEKIHNIVNEISNLTLIEVADLNELLKKTLNIPDTPAFAVGAMPAQATKEVEEEQEEKVVKTIFSVKLEKYDETKKVPLIKEIKSQVAGMNLVQSKKFVESLPQTVKADIPKEEAEALKAALEKVGGTVTID</sequence>
<dbReference type="Pfam" id="PF16320">
    <property type="entry name" value="Ribosomal_L12_N"/>
    <property type="match status" value="1"/>
</dbReference>
<dbReference type="SUPFAM" id="SSF48300">
    <property type="entry name" value="Ribosomal protein L7/12, oligomerisation (N-terminal) domain"/>
    <property type="match status" value="1"/>
</dbReference>
<dbReference type="Gene3D" id="1.20.5.710">
    <property type="entry name" value="Single helix bin"/>
    <property type="match status" value="1"/>
</dbReference>
<dbReference type="InterPro" id="IPR036235">
    <property type="entry name" value="Ribosomal_bL12_oligo_N_sf"/>
</dbReference>
<protein>
    <submittedName>
        <fullName evidence="6">DgyrCDS14280</fullName>
    </submittedName>
</protein>
<dbReference type="PANTHER" id="PTHR45987">
    <property type="entry name" value="39S RIBOSOMAL PROTEIN L12"/>
    <property type="match status" value="1"/>
</dbReference>
<feature type="domain" description="Large ribosomal subunit protein bL12 oligomerization" evidence="5">
    <location>
        <begin position="46"/>
        <end position="90"/>
    </location>
</feature>
<dbReference type="GO" id="GO:0006412">
    <property type="term" value="P:translation"/>
    <property type="evidence" value="ECO:0007669"/>
    <property type="project" value="InterPro"/>
</dbReference>
<dbReference type="GO" id="GO:0003729">
    <property type="term" value="F:mRNA binding"/>
    <property type="evidence" value="ECO:0007669"/>
    <property type="project" value="TreeGrafter"/>
</dbReference>
<dbReference type="InterPro" id="IPR013823">
    <property type="entry name" value="Ribosomal_bL12_C"/>
</dbReference>
<evidence type="ECO:0000313" key="7">
    <source>
        <dbReference type="Proteomes" id="UP000549394"/>
    </source>
</evidence>
<dbReference type="EMBL" id="CAJFCJ010000032">
    <property type="protein sequence ID" value="CAD5126108.1"/>
    <property type="molecule type" value="Genomic_DNA"/>
</dbReference>
<dbReference type="SUPFAM" id="SSF54736">
    <property type="entry name" value="ClpS-like"/>
    <property type="match status" value="1"/>
</dbReference>
<evidence type="ECO:0000256" key="3">
    <source>
        <dbReference type="ARBA" id="ARBA00023274"/>
    </source>
</evidence>
<dbReference type="GO" id="GO:0005762">
    <property type="term" value="C:mitochondrial large ribosomal subunit"/>
    <property type="evidence" value="ECO:0007669"/>
    <property type="project" value="TreeGrafter"/>
</dbReference>
<evidence type="ECO:0000259" key="5">
    <source>
        <dbReference type="Pfam" id="PF16320"/>
    </source>
</evidence>
<dbReference type="InterPro" id="IPR000206">
    <property type="entry name" value="Ribosomal_bL12"/>
</dbReference>
<evidence type="ECO:0000313" key="6">
    <source>
        <dbReference type="EMBL" id="CAD5126108.1"/>
    </source>
</evidence>
<evidence type="ECO:0000259" key="4">
    <source>
        <dbReference type="Pfam" id="PF00542"/>
    </source>
</evidence>
<dbReference type="Gene3D" id="3.30.1390.10">
    <property type="match status" value="1"/>
</dbReference>
<dbReference type="PANTHER" id="PTHR45987:SF4">
    <property type="entry name" value="LARGE RIBOSOMAL SUBUNIT PROTEIN BL12M"/>
    <property type="match status" value="1"/>
</dbReference>
<name>A0A7I8WD55_9ANNE</name>
<evidence type="ECO:0000256" key="2">
    <source>
        <dbReference type="ARBA" id="ARBA00022980"/>
    </source>
</evidence>
<dbReference type="OrthoDB" id="250175at2759"/>
<proteinExistence type="inferred from homology"/>
<dbReference type="InterPro" id="IPR008932">
    <property type="entry name" value="Ribosomal_bL12_oligo"/>
</dbReference>
<dbReference type="Pfam" id="PF00542">
    <property type="entry name" value="Ribosomal_L12"/>
    <property type="match status" value="1"/>
</dbReference>
<comment type="similarity">
    <text evidence="1">Belongs to the bacterial ribosomal protein bL12 family.</text>
</comment>
<organism evidence="6 7">
    <name type="scientific">Dimorphilus gyrociliatus</name>
    <dbReference type="NCBI Taxonomy" id="2664684"/>
    <lineage>
        <taxon>Eukaryota</taxon>
        <taxon>Metazoa</taxon>
        <taxon>Spiralia</taxon>
        <taxon>Lophotrochozoa</taxon>
        <taxon>Annelida</taxon>
        <taxon>Polychaeta</taxon>
        <taxon>Polychaeta incertae sedis</taxon>
        <taxon>Dinophilidae</taxon>
        <taxon>Dimorphilus</taxon>
    </lineage>
</organism>
<dbReference type="InterPro" id="IPR014719">
    <property type="entry name" value="Ribosomal_bL12_C/ClpS-like"/>
</dbReference>
<dbReference type="AlphaFoldDB" id="A0A7I8WD55"/>
<keyword evidence="3" id="KW-0687">Ribonucleoprotein</keyword>
<accession>A0A7I8WD55</accession>